<dbReference type="InParanoid" id="K7N1I0"/>
<evidence type="ECO:0000256" key="5">
    <source>
        <dbReference type="ARBA" id="ARBA00022833"/>
    </source>
</evidence>
<reference evidence="8 9" key="1">
    <citation type="journal article" date="2010" name="Nature">
        <title>Genome sequence of the palaeopolyploid soybean.</title>
        <authorList>
            <person name="Schmutz J."/>
            <person name="Cannon S.B."/>
            <person name="Schlueter J."/>
            <person name="Ma J."/>
            <person name="Mitros T."/>
            <person name="Nelson W."/>
            <person name="Hyten D.L."/>
            <person name="Song Q."/>
            <person name="Thelen J.J."/>
            <person name="Cheng J."/>
            <person name="Xu D."/>
            <person name="Hellsten U."/>
            <person name="May G.D."/>
            <person name="Yu Y."/>
            <person name="Sakurai T."/>
            <person name="Umezawa T."/>
            <person name="Bhattacharyya M.K."/>
            <person name="Sandhu D."/>
            <person name="Valliyodan B."/>
            <person name="Lindquist E."/>
            <person name="Peto M."/>
            <person name="Grant D."/>
            <person name="Shu S."/>
            <person name="Goodstein D."/>
            <person name="Barry K."/>
            <person name="Futrell-Griggs M."/>
            <person name="Abernathy B."/>
            <person name="Du J."/>
            <person name="Tian Z."/>
            <person name="Zhu L."/>
            <person name="Gill N."/>
            <person name="Joshi T."/>
            <person name="Libault M."/>
            <person name="Sethuraman A."/>
            <person name="Zhang X.-C."/>
            <person name="Shinozaki K."/>
            <person name="Nguyen H.T."/>
            <person name="Wing R.A."/>
            <person name="Cregan P."/>
            <person name="Specht J."/>
            <person name="Grimwood J."/>
            <person name="Rokhsar D."/>
            <person name="Stacey G."/>
            <person name="Shoemaker R.C."/>
            <person name="Jackson S.A."/>
        </authorList>
    </citation>
    <scope>NUCLEOTIDE SEQUENCE [LARGE SCALE GENOMIC DNA]</scope>
    <source>
        <strain evidence="9">cv. Williams 82</strain>
        <tissue evidence="8">Callus</tissue>
    </source>
</reference>
<evidence type="ECO:0000256" key="6">
    <source>
        <dbReference type="PROSITE-ProRule" id="PRU00175"/>
    </source>
</evidence>
<dbReference type="EnsemblPlants" id="KRG89730">
    <property type="protein sequence ID" value="KRG89730"/>
    <property type="gene ID" value="GLYMA_20G044400"/>
</dbReference>
<evidence type="ECO:0000256" key="2">
    <source>
        <dbReference type="ARBA" id="ARBA00012483"/>
    </source>
</evidence>
<dbReference type="InterPro" id="IPR013083">
    <property type="entry name" value="Znf_RING/FYVE/PHD"/>
</dbReference>
<gene>
    <name evidence="8" type="ORF">GLYMA_20G044400</name>
</gene>
<dbReference type="GO" id="GO:0061630">
    <property type="term" value="F:ubiquitin protein ligase activity"/>
    <property type="evidence" value="ECO:0000318"/>
    <property type="project" value="GO_Central"/>
</dbReference>
<dbReference type="InterPro" id="IPR001841">
    <property type="entry name" value="Znf_RING"/>
</dbReference>
<accession>K7N1I0</accession>
<keyword evidence="10" id="KW-1185">Reference proteome</keyword>
<dbReference type="OMA" id="NINARCY"/>
<dbReference type="SMART" id="SM00184">
    <property type="entry name" value="RING"/>
    <property type="match status" value="1"/>
</dbReference>
<dbReference type="HOGENOM" id="CLU_1201652_0_0_1"/>
<evidence type="ECO:0000313" key="8">
    <source>
        <dbReference type="EMBL" id="KRG89730.1"/>
    </source>
</evidence>
<dbReference type="PANTHER" id="PTHR15710:SF194">
    <property type="entry name" value="RING_U-BOX SUPERFAMILY PROTEIN"/>
    <property type="match status" value="1"/>
</dbReference>
<dbReference type="EC" id="2.3.2.27" evidence="2"/>
<dbReference type="Gene3D" id="3.30.40.10">
    <property type="entry name" value="Zinc/RING finger domain, C3HC4 (zinc finger)"/>
    <property type="match status" value="1"/>
</dbReference>
<dbReference type="Gramene" id="KRG89730">
    <property type="protein sequence ID" value="KRG89730"/>
    <property type="gene ID" value="GLYMA_20G044400"/>
</dbReference>
<dbReference type="PaxDb" id="3847-GLYMA20G08601.1"/>
<keyword evidence="5" id="KW-0862">Zinc</keyword>
<feature type="domain" description="RING-type" evidence="7">
    <location>
        <begin position="154"/>
        <end position="195"/>
    </location>
</feature>
<evidence type="ECO:0000313" key="10">
    <source>
        <dbReference type="Proteomes" id="UP000008827"/>
    </source>
</evidence>
<reference evidence="9" key="2">
    <citation type="submission" date="2018-02" db="UniProtKB">
        <authorList>
            <consortium name="EnsemblPlants"/>
        </authorList>
    </citation>
    <scope>IDENTIFICATION</scope>
    <source>
        <strain evidence="9">Williams 82</strain>
    </source>
</reference>
<dbReference type="eggNOG" id="KOG0800">
    <property type="taxonomic scope" value="Eukaryota"/>
</dbReference>
<dbReference type="PROSITE" id="PS50089">
    <property type="entry name" value="ZF_RING_2"/>
    <property type="match status" value="1"/>
</dbReference>
<dbReference type="OrthoDB" id="3365801at2759"/>
<dbReference type="Proteomes" id="UP000008827">
    <property type="component" value="Chromosome 20"/>
</dbReference>
<evidence type="ECO:0000259" key="7">
    <source>
        <dbReference type="PROSITE" id="PS50089"/>
    </source>
</evidence>
<dbReference type="PANTHER" id="PTHR15710">
    <property type="entry name" value="E3 UBIQUITIN-PROTEIN LIGASE PRAJA"/>
    <property type="match status" value="1"/>
</dbReference>
<dbReference type="GO" id="GO:0008270">
    <property type="term" value="F:zinc ion binding"/>
    <property type="evidence" value="ECO:0007669"/>
    <property type="project" value="UniProtKB-KW"/>
</dbReference>
<proteinExistence type="predicted"/>
<dbReference type="GO" id="GO:0016567">
    <property type="term" value="P:protein ubiquitination"/>
    <property type="evidence" value="ECO:0000318"/>
    <property type="project" value="GO_Central"/>
</dbReference>
<evidence type="ECO:0000256" key="4">
    <source>
        <dbReference type="ARBA" id="ARBA00022771"/>
    </source>
</evidence>
<reference evidence="8" key="3">
    <citation type="submission" date="2018-07" db="EMBL/GenBank/DDBJ databases">
        <title>WGS assembly of Glycine max.</title>
        <authorList>
            <person name="Schmutz J."/>
            <person name="Cannon S."/>
            <person name="Schlueter J."/>
            <person name="Ma J."/>
            <person name="Mitros T."/>
            <person name="Nelson W."/>
            <person name="Hyten D."/>
            <person name="Song Q."/>
            <person name="Thelen J."/>
            <person name="Cheng J."/>
            <person name="Xu D."/>
            <person name="Hellsten U."/>
            <person name="May G."/>
            <person name="Yu Y."/>
            <person name="Sakurai T."/>
            <person name="Umezawa T."/>
            <person name="Bhattacharyya M."/>
            <person name="Sandhu D."/>
            <person name="Valliyodan B."/>
            <person name="Lindquist E."/>
            <person name="Peto M."/>
            <person name="Grant D."/>
            <person name="Shu S."/>
            <person name="Goodstein D."/>
            <person name="Barry K."/>
            <person name="Futrell-Griggs M."/>
            <person name="Abernathy B."/>
            <person name="Du J."/>
            <person name="Tian Z."/>
            <person name="Zhu L."/>
            <person name="Gill N."/>
            <person name="Joshi T."/>
            <person name="Libault M."/>
            <person name="Sethuraman A."/>
            <person name="Zhang X."/>
            <person name="Shinozaki K."/>
            <person name="Nguyen H."/>
            <person name="Wing R."/>
            <person name="Cregan P."/>
            <person name="Specht J."/>
            <person name="Grimwood J."/>
            <person name="Rokhsar D."/>
            <person name="Stacey G."/>
            <person name="Shoemaker R."/>
            <person name="Jackson S."/>
        </authorList>
    </citation>
    <scope>NUCLEOTIDE SEQUENCE</scope>
    <source>
        <tissue evidence="8">Callus</tissue>
    </source>
</reference>
<sequence>MERQRYSCSVSRLNDQHTTLIAGDIFKFNIKVLYHSINTVRIERPCLLYSSSSKFIPCHKFFLEGQYFFRTLLLHVLFYMDDPEEIFGRAISTVGEQFQVNPFPSSESQPLEIPLELIIKLFDNHQYLRMIGASSEFIKMSLRRSKVVPRSEYCPICLEDLNINARCYSMACNHVFHQQCIMIWLQISRECPLCRYLLPNPLKEVKIL</sequence>
<dbReference type="EMBL" id="CM000853">
    <property type="protein sequence ID" value="KRG89730.1"/>
    <property type="molecule type" value="Genomic_DNA"/>
</dbReference>
<comment type="catalytic activity">
    <reaction evidence="1">
        <text>S-ubiquitinyl-[E2 ubiquitin-conjugating enzyme]-L-cysteine + [acceptor protein]-L-lysine = [E2 ubiquitin-conjugating enzyme]-L-cysteine + N(6)-ubiquitinyl-[acceptor protein]-L-lysine.</text>
        <dbReference type="EC" id="2.3.2.27"/>
    </reaction>
</comment>
<dbReference type="SUPFAM" id="SSF57850">
    <property type="entry name" value="RING/U-box"/>
    <property type="match status" value="1"/>
</dbReference>
<evidence type="ECO:0000313" key="9">
    <source>
        <dbReference type="EnsemblPlants" id="KRG89730"/>
    </source>
</evidence>
<keyword evidence="4 6" id="KW-0863">Zinc-finger</keyword>
<name>K7N1I0_SOYBN</name>
<organism evidence="9">
    <name type="scientific">Glycine max</name>
    <name type="common">Soybean</name>
    <name type="synonym">Glycine hispida</name>
    <dbReference type="NCBI Taxonomy" id="3847"/>
    <lineage>
        <taxon>Eukaryota</taxon>
        <taxon>Viridiplantae</taxon>
        <taxon>Streptophyta</taxon>
        <taxon>Embryophyta</taxon>
        <taxon>Tracheophyta</taxon>
        <taxon>Spermatophyta</taxon>
        <taxon>Magnoliopsida</taxon>
        <taxon>eudicotyledons</taxon>
        <taxon>Gunneridae</taxon>
        <taxon>Pentapetalae</taxon>
        <taxon>rosids</taxon>
        <taxon>fabids</taxon>
        <taxon>Fabales</taxon>
        <taxon>Fabaceae</taxon>
        <taxon>Papilionoideae</taxon>
        <taxon>50 kb inversion clade</taxon>
        <taxon>NPAAA clade</taxon>
        <taxon>indigoferoid/millettioid clade</taxon>
        <taxon>Phaseoleae</taxon>
        <taxon>Glycine</taxon>
        <taxon>Glycine subgen. Soja</taxon>
    </lineage>
</organism>
<dbReference type="Pfam" id="PF13639">
    <property type="entry name" value="zf-RING_2"/>
    <property type="match status" value="1"/>
</dbReference>
<evidence type="ECO:0000256" key="1">
    <source>
        <dbReference type="ARBA" id="ARBA00000900"/>
    </source>
</evidence>
<keyword evidence="3" id="KW-0479">Metal-binding</keyword>
<protein>
    <recommendedName>
        <fullName evidence="2">RING-type E3 ubiquitin transferase</fullName>
        <ecNumber evidence="2">2.3.2.27</ecNumber>
    </recommendedName>
</protein>
<evidence type="ECO:0000256" key="3">
    <source>
        <dbReference type="ARBA" id="ARBA00022723"/>
    </source>
</evidence>
<dbReference type="AlphaFoldDB" id="K7N1I0"/>
<dbReference type="GO" id="GO:0005737">
    <property type="term" value="C:cytoplasm"/>
    <property type="evidence" value="ECO:0000318"/>
    <property type="project" value="GO_Central"/>
</dbReference>